<dbReference type="PANTHER" id="PTHR23227">
    <property type="entry name" value="BUCENTAUR RELATED"/>
    <property type="match status" value="1"/>
</dbReference>
<evidence type="ECO:0008006" key="4">
    <source>
        <dbReference type="Google" id="ProtNLM"/>
    </source>
</evidence>
<sequence>MKKYRIQIAALSETCIYDSGVKLINDYSMIYSGLPSTNKTRNAHGVALLLDESATKVWKNSGAEWEAISERIIKIRLVCTPTNITIISVYSPNNPVNKQMTEASEKFYNDIQDTVNKISTDDMIIIMGDLNAKVEGVQGLPTINNCVGPFTVDSVNENGTRLMDFCMINNIIIANTFFEHKSVHQMSWMHPSSKV</sequence>
<dbReference type="PANTHER" id="PTHR23227:SF67">
    <property type="entry name" value="CRANIOFACIAL DEVELOPMENT PROTEIN 2-LIKE"/>
    <property type="match status" value="1"/>
</dbReference>
<dbReference type="SUPFAM" id="SSF56219">
    <property type="entry name" value="DNase I-like"/>
    <property type="match status" value="1"/>
</dbReference>
<evidence type="ECO:0000313" key="1">
    <source>
        <dbReference type="EMBL" id="CAF0993692.1"/>
    </source>
</evidence>
<dbReference type="InterPro" id="IPR036691">
    <property type="entry name" value="Endo/exonu/phosph_ase_sf"/>
</dbReference>
<dbReference type="Proteomes" id="UP000663860">
    <property type="component" value="Unassembled WGS sequence"/>
</dbReference>
<accession>A0A814GD13</accession>
<dbReference type="AlphaFoldDB" id="A0A814GD13"/>
<protein>
    <recommendedName>
        <fullName evidence="4">Endonuclease/exonuclease/phosphatase domain-containing protein</fullName>
    </recommendedName>
</protein>
<comment type="caution">
    <text evidence="1">The sequence shown here is derived from an EMBL/GenBank/DDBJ whole genome shotgun (WGS) entry which is preliminary data.</text>
</comment>
<dbReference type="InterPro" id="IPR027124">
    <property type="entry name" value="Swc5/CFDP1/2"/>
</dbReference>
<evidence type="ECO:0000313" key="2">
    <source>
        <dbReference type="EMBL" id="CAF4128973.1"/>
    </source>
</evidence>
<dbReference type="Gene3D" id="3.60.10.10">
    <property type="entry name" value="Endonuclease/exonuclease/phosphatase"/>
    <property type="match status" value="1"/>
</dbReference>
<dbReference type="Proteomes" id="UP000663868">
    <property type="component" value="Unassembled WGS sequence"/>
</dbReference>
<dbReference type="EMBL" id="CAJOBB010005454">
    <property type="protein sequence ID" value="CAF4128973.1"/>
    <property type="molecule type" value="Genomic_DNA"/>
</dbReference>
<proteinExistence type="predicted"/>
<evidence type="ECO:0000313" key="3">
    <source>
        <dbReference type="Proteomes" id="UP000663860"/>
    </source>
</evidence>
<organism evidence="1 3">
    <name type="scientific">Adineta steineri</name>
    <dbReference type="NCBI Taxonomy" id="433720"/>
    <lineage>
        <taxon>Eukaryota</taxon>
        <taxon>Metazoa</taxon>
        <taxon>Spiralia</taxon>
        <taxon>Gnathifera</taxon>
        <taxon>Rotifera</taxon>
        <taxon>Eurotatoria</taxon>
        <taxon>Bdelloidea</taxon>
        <taxon>Adinetida</taxon>
        <taxon>Adinetidae</taxon>
        <taxon>Adineta</taxon>
    </lineage>
</organism>
<name>A0A814GD13_9BILA</name>
<reference evidence="1" key="1">
    <citation type="submission" date="2021-02" db="EMBL/GenBank/DDBJ databases">
        <authorList>
            <person name="Nowell W R."/>
        </authorList>
    </citation>
    <scope>NUCLEOTIDE SEQUENCE</scope>
</reference>
<gene>
    <name evidence="1" type="ORF">IZO911_LOCUS17249</name>
    <name evidence="2" type="ORF">KXQ929_LOCUS36072</name>
</gene>
<dbReference type="EMBL" id="CAJNOE010000159">
    <property type="protein sequence ID" value="CAF0993692.1"/>
    <property type="molecule type" value="Genomic_DNA"/>
</dbReference>